<dbReference type="EMBL" id="JAHLQI010000001">
    <property type="protein sequence ID" value="MBU5489132.1"/>
    <property type="molecule type" value="Genomic_DNA"/>
</dbReference>
<accession>A0ABS6ENH4</accession>
<evidence type="ECO:0000313" key="1">
    <source>
        <dbReference type="EMBL" id="MBU5489132.1"/>
    </source>
</evidence>
<sequence length="134" mass="14486">MRVQITGVAASINTAEILRRRGLGQSTAAVKKLGTTIARYADWRVPMQTGALKNSKQIIVSGGGNGYIVYPAPYAHYQHEGKAMGGRAPKHYTGKALTYHGAPTRGSKWVDRTMKEDGKRILSDFAKAVGGKIK</sequence>
<dbReference type="Proteomes" id="UP000783588">
    <property type="component" value="Unassembled WGS sequence"/>
</dbReference>
<comment type="caution">
    <text evidence="1">The sequence shown here is derived from an EMBL/GenBank/DDBJ whole genome shotgun (WGS) entry which is preliminary data.</text>
</comment>
<name>A0ABS6ENH4_9FIRM</name>
<evidence type="ECO:0000313" key="2">
    <source>
        <dbReference type="Proteomes" id="UP000783588"/>
    </source>
</evidence>
<protein>
    <submittedName>
        <fullName evidence="1">Minor capsid protein</fullName>
    </submittedName>
</protein>
<keyword evidence="2" id="KW-1185">Reference proteome</keyword>
<organism evidence="1 2">
    <name type="scientific">Butyricicoccus intestinisimiae</name>
    <dbReference type="NCBI Taxonomy" id="2841509"/>
    <lineage>
        <taxon>Bacteria</taxon>
        <taxon>Bacillati</taxon>
        <taxon>Bacillota</taxon>
        <taxon>Clostridia</taxon>
        <taxon>Eubacteriales</taxon>
        <taxon>Butyricicoccaceae</taxon>
        <taxon>Butyricicoccus</taxon>
    </lineage>
</organism>
<dbReference type="RefSeq" id="WP_216468745.1">
    <property type="nucleotide sequence ID" value="NZ_JAHLQI010000001.1"/>
</dbReference>
<gene>
    <name evidence="1" type="ORF">KQI75_00580</name>
</gene>
<reference evidence="1 2" key="1">
    <citation type="submission" date="2021-06" db="EMBL/GenBank/DDBJ databases">
        <authorList>
            <person name="Sun Q."/>
            <person name="Li D."/>
        </authorList>
    </citation>
    <scope>NUCLEOTIDE SEQUENCE [LARGE SCALE GENOMIC DNA]</scope>
    <source>
        <strain evidence="1 2">MSJd-7</strain>
    </source>
</reference>
<proteinExistence type="predicted"/>